<feature type="compositionally biased region" description="Basic and acidic residues" evidence="1">
    <location>
        <begin position="135"/>
        <end position="145"/>
    </location>
</feature>
<sequence length="267" mass="30327">LYLLFHPNHLFFSTKKLCQKPHNLKTAFATFVFLIYAKQNYNHLKITLISITYSFFFSLLFLLSPLSSTFSICFDLISIQIFPTQLQLWSWCFSIHRNRKERRITLSFVLLAASAQNKCTTLVWSCYVPSKGYHNKGEENSKNDDNNDNSNSIISDKKQSVAEKKDGVKEEVDNNEARGCDSSSSNNGGRNSRSSGSNGPHIEHSNLKSNLKKAVVEENNQLRTERRKVSWPDAHGKDIAHVQEFEPSVSEDGELEGVRNSCVCVIQ</sequence>
<proteinExistence type="predicted"/>
<evidence type="ECO:0000313" key="4">
    <source>
        <dbReference type="RefSeq" id="XP_048332808.2"/>
    </source>
</evidence>
<keyword evidence="2" id="KW-1133">Transmembrane helix</keyword>
<dbReference type="RefSeq" id="XP_048332808.2">
    <property type="nucleotide sequence ID" value="XM_048476851.2"/>
</dbReference>
<feature type="region of interest" description="Disordered" evidence="1">
    <location>
        <begin position="135"/>
        <end position="211"/>
    </location>
</feature>
<protein>
    <submittedName>
        <fullName evidence="4">Uncharacterized protein LOC112492388</fullName>
    </submittedName>
</protein>
<dbReference type="Proteomes" id="UP001652623">
    <property type="component" value="Chromosome 3"/>
</dbReference>
<dbReference type="PANTHER" id="PTHR33401:SF13">
    <property type="entry name" value="EXPRESSED PROTEIN"/>
    <property type="match status" value="1"/>
</dbReference>
<organism evidence="3 4">
    <name type="scientific">Ziziphus jujuba</name>
    <name type="common">Chinese jujube</name>
    <name type="synonym">Ziziphus sativa</name>
    <dbReference type="NCBI Taxonomy" id="326968"/>
    <lineage>
        <taxon>Eukaryota</taxon>
        <taxon>Viridiplantae</taxon>
        <taxon>Streptophyta</taxon>
        <taxon>Embryophyta</taxon>
        <taxon>Tracheophyta</taxon>
        <taxon>Spermatophyta</taxon>
        <taxon>Magnoliopsida</taxon>
        <taxon>eudicotyledons</taxon>
        <taxon>Gunneridae</taxon>
        <taxon>Pentapetalae</taxon>
        <taxon>rosids</taxon>
        <taxon>fabids</taxon>
        <taxon>Rosales</taxon>
        <taxon>Rhamnaceae</taxon>
        <taxon>Paliureae</taxon>
        <taxon>Ziziphus</taxon>
    </lineage>
</organism>
<evidence type="ECO:0000313" key="3">
    <source>
        <dbReference type="Proteomes" id="UP001652623"/>
    </source>
</evidence>
<name>A0ABM3IPM1_ZIZJJ</name>
<feature type="compositionally biased region" description="Basic and acidic residues" evidence="1">
    <location>
        <begin position="155"/>
        <end position="179"/>
    </location>
</feature>
<evidence type="ECO:0000256" key="2">
    <source>
        <dbReference type="SAM" id="Phobius"/>
    </source>
</evidence>
<accession>A0ABM3IPM1</accession>
<keyword evidence="2" id="KW-0472">Membrane</keyword>
<evidence type="ECO:0000256" key="1">
    <source>
        <dbReference type="SAM" id="MobiDB-lite"/>
    </source>
</evidence>
<dbReference type="GeneID" id="112492388"/>
<keyword evidence="3" id="KW-1185">Reference proteome</keyword>
<dbReference type="PANTHER" id="PTHR33401">
    <property type="entry name" value="LIGHT-HARVESTING COMPLEX-LIKE PROTEIN OHP2, CHLOROPLASTIC"/>
    <property type="match status" value="1"/>
</dbReference>
<feature type="non-terminal residue" evidence="4">
    <location>
        <position position="1"/>
    </location>
</feature>
<keyword evidence="2" id="KW-0812">Transmembrane</keyword>
<gene>
    <name evidence="4" type="primary">LOC112492388</name>
</gene>
<feature type="transmembrane region" description="Helical" evidence="2">
    <location>
        <begin position="44"/>
        <end position="63"/>
    </location>
</feature>
<feature type="compositionally biased region" description="Low complexity" evidence="1">
    <location>
        <begin position="182"/>
        <end position="199"/>
    </location>
</feature>
<reference evidence="4" key="1">
    <citation type="submission" date="2025-08" db="UniProtKB">
        <authorList>
            <consortium name="RefSeq"/>
        </authorList>
    </citation>
    <scope>IDENTIFICATION</scope>
    <source>
        <tissue evidence="4">Seedling</tissue>
    </source>
</reference>